<dbReference type="PANTHER" id="PTHR33169:SF13">
    <property type="entry name" value="PADR-FAMILY TRANSCRIPTIONAL REGULATOR"/>
    <property type="match status" value="1"/>
</dbReference>
<keyword evidence="4" id="KW-1185">Reference proteome</keyword>
<dbReference type="AlphaFoldDB" id="A0A4Y3R8X8"/>
<dbReference type="InterPro" id="IPR036390">
    <property type="entry name" value="WH_DNA-bd_sf"/>
</dbReference>
<dbReference type="InterPro" id="IPR005149">
    <property type="entry name" value="Tscrpt_reg_PadR_N"/>
</dbReference>
<gene>
    <name evidence="3" type="ORF">SCA03_65750</name>
</gene>
<name>A0A4Y3R8X8_STRCI</name>
<comment type="caution">
    <text evidence="3">The sequence shown here is derived from an EMBL/GenBank/DDBJ whole genome shotgun (WGS) entry which is preliminary data.</text>
</comment>
<evidence type="ECO:0000313" key="3">
    <source>
        <dbReference type="EMBL" id="GEB54024.1"/>
    </source>
</evidence>
<keyword evidence="1" id="KW-0175">Coiled coil</keyword>
<dbReference type="Gene3D" id="1.10.10.10">
    <property type="entry name" value="Winged helix-like DNA-binding domain superfamily/Winged helix DNA-binding domain"/>
    <property type="match status" value="1"/>
</dbReference>
<protein>
    <recommendedName>
        <fullName evidence="2">Transcription regulator PadR N-terminal domain-containing protein</fullName>
    </recommendedName>
</protein>
<dbReference type="RefSeq" id="WP_086816381.1">
    <property type="nucleotide sequence ID" value="NZ_BJMM01000076.1"/>
</dbReference>
<proteinExistence type="predicted"/>
<accession>A0A4Y3R8X8</accession>
<evidence type="ECO:0000256" key="1">
    <source>
        <dbReference type="SAM" id="Coils"/>
    </source>
</evidence>
<dbReference type="SUPFAM" id="SSF46785">
    <property type="entry name" value="Winged helix' DNA-binding domain"/>
    <property type="match status" value="1"/>
</dbReference>
<organism evidence="3 4">
    <name type="scientific">Streptomyces cacaoi</name>
    <dbReference type="NCBI Taxonomy" id="1898"/>
    <lineage>
        <taxon>Bacteria</taxon>
        <taxon>Bacillati</taxon>
        <taxon>Actinomycetota</taxon>
        <taxon>Actinomycetes</taxon>
        <taxon>Kitasatosporales</taxon>
        <taxon>Streptomycetaceae</taxon>
        <taxon>Streptomyces</taxon>
    </lineage>
</organism>
<dbReference type="Pfam" id="PF03551">
    <property type="entry name" value="PadR"/>
    <property type="match status" value="1"/>
</dbReference>
<dbReference type="PANTHER" id="PTHR33169">
    <property type="entry name" value="PADR-FAMILY TRANSCRIPTIONAL REGULATOR"/>
    <property type="match status" value="1"/>
</dbReference>
<sequence>MVRGVTERKKPLQEPTLLILTALADAPRHGYALSQEITQMSEGRVKLRTGTLYGALERLQADGLIAVFAEERVEGRLRRTYTLTAQGRQTLTEEARRLAATAREATRRLNNATDSGTAEALA</sequence>
<reference evidence="3 4" key="1">
    <citation type="submission" date="2019-06" db="EMBL/GenBank/DDBJ databases">
        <title>Whole genome shotgun sequence of Streptomyces cacaoi subsp. cacaoi NBRC 12748.</title>
        <authorList>
            <person name="Hosoyama A."/>
            <person name="Uohara A."/>
            <person name="Ohji S."/>
            <person name="Ichikawa N."/>
        </authorList>
    </citation>
    <scope>NUCLEOTIDE SEQUENCE [LARGE SCALE GENOMIC DNA]</scope>
    <source>
        <strain evidence="3 4">NBRC 12748</strain>
    </source>
</reference>
<evidence type="ECO:0000313" key="4">
    <source>
        <dbReference type="Proteomes" id="UP000319210"/>
    </source>
</evidence>
<dbReference type="OrthoDB" id="122286at2"/>
<evidence type="ECO:0000259" key="2">
    <source>
        <dbReference type="Pfam" id="PF03551"/>
    </source>
</evidence>
<dbReference type="InterPro" id="IPR036388">
    <property type="entry name" value="WH-like_DNA-bd_sf"/>
</dbReference>
<dbReference type="EMBL" id="BJMM01000076">
    <property type="protein sequence ID" value="GEB54024.1"/>
    <property type="molecule type" value="Genomic_DNA"/>
</dbReference>
<feature type="domain" description="Transcription regulator PadR N-terminal" evidence="2">
    <location>
        <begin position="19"/>
        <end position="93"/>
    </location>
</feature>
<feature type="coiled-coil region" evidence="1">
    <location>
        <begin position="88"/>
        <end position="115"/>
    </location>
</feature>
<dbReference type="InterPro" id="IPR052509">
    <property type="entry name" value="Metal_resp_DNA-bind_regulator"/>
</dbReference>
<dbReference type="Proteomes" id="UP000319210">
    <property type="component" value="Unassembled WGS sequence"/>
</dbReference>